<dbReference type="PANTHER" id="PTHR14709">
    <property type="entry name" value="GLUTAMINE AND SERINE-RICH PROTEIN 1-RELATED"/>
    <property type="match status" value="1"/>
</dbReference>
<feature type="region of interest" description="Disordered" evidence="1">
    <location>
        <begin position="1202"/>
        <end position="1293"/>
    </location>
</feature>
<feature type="region of interest" description="Disordered" evidence="1">
    <location>
        <begin position="725"/>
        <end position="794"/>
    </location>
</feature>
<keyword evidence="4" id="KW-1185">Reference proteome</keyword>
<dbReference type="PANTHER" id="PTHR14709:SF2">
    <property type="entry name" value="GLUTAMINE AND SERINE-RICH PROTEIN 1"/>
    <property type="match status" value="1"/>
</dbReference>
<feature type="domain" description="DUF4211" evidence="2">
    <location>
        <begin position="1284"/>
        <end position="1407"/>
    </location>
</feature>
<dbReference type="Ensembl" id="ENSNLET00000059648.1">
    <property type="protein sequence ID" value="ENSNLEP00000025089.1"/>
    <property type="gene ID" value="ENSNLEG00000017896.3"/>
</dbReference>
<dbReference type="InterPro" id="IPR052466">
    <property type="entry name" value="DNA_MethProtect_Complex"/>
</dbReference>
<feature type="region of interest" description="Disordered" evidence="1">
    <location>
        <begin position="1013"/>
        <end position="1048"/>
    </location>
</feature>
<feature type="compositionally biased region" description="Basic and acidic residues" evidence="1">
    <location>
        <begin position="1253"/>
        <end position="1269"/>
    </location>
</feature>
<evidence type="ECO:0000256" key="1">
    <source>
        <dbReference type="SAM" id="MobiDB-lite"/>
    </source>
</evidence>
<gene>
    <name evidence="3" type="primary">QSER1</name>
</gene>
<feature type="compositionally biased region" description="Polar residues" evidence="1">
    <location>
        <begin position="732"/>
        <end position="746"/>
    </location>
</feature>
<proteinExistence type="predicted"/>
<organism evidence="3 4">
    <name type="scientific">Nomascus leucogenys</name>
    <name type="common">Northern white-cheeked gibbon</name>
    <name type="synonym">Hylobates leucogenys</name>
    <dbReference type="NCBI Taxonomy" id="61853"/>
    <lineage>
        <taxon>Eukaryota</taxon>
        <taxon>Metazoa</taxon>
        <taxon>Chordata</taxon>
        <taxon>Craniata</taxon>
        <taxon>Vertebrata</taxon>
        <taxon>Euteleostomi</taxon>
        <taxon>Mammalia</taxon>
        <taxon>Eutheria</taxon>
        <taxon>Euarchontoglires</taxon>
        <taxon>Primates</taxon>
        <taxon>Haplorrhini</taxon>
        <taxon>Catarrhini</taxon>
        <taxon>Hylobatidae</taxon>
        <taxon>Nomascus</taxon>
    </lineage>
</organism>
<feature type="compositionally biased region" description="Polar residues" evidence="1">
    <location>
        <begin position="759"/>
        <end position="785"/>
    </location>
</feature>
<dbReference type="InterPro" id="IPR025451">
    <property type="entry name" value="DUF4211"/>
</dbReference>
<dbReference type="GeneTree" id="ENSGT00440000037417"/>
<feature type="compositionally biased region" description="Polar residues" evidence="1">
    <location>
        <begin position="1210"/>
        <end position="1239"/>
    </location>
</feature>
<dbReference type="EMBL" id="ADFV01113258">
    <property type="status" value="NOT_ANNOTATED_CDS"/>
    <property type="molecule type" value="Genomic_DNA"/>
</dbReference>
<feature type="region of interest" description="Disordered" evidence="1">
    <location>
        <begin position="834"/>
        <end position="884"/>
    </location>
</feature>
<protein>
    <submittedName>
        <fullName evidence="3">Glutamine and serine rich 1</fullName>
    </submittedName>
</protein>
<name>A0A2I3FUD0_NOMLE</name>
<feature type="region of interest" description="Disordered" evidence="1">
    <location>
        <begin position="949"/>
        <end position="978"/>
    </location>
</feature>
<sequence length="1541" mass="169495">MNFLSTAESRTAQAAASGTTLLPQFRAPSWQTGMHSSAATELFATGPLPSTGTLPPSLSAYQHPTTFSNRNFATTSPLVLQDSTFNTTSNGILSHHDPLLQIKTSQGTVPTALAFERLGSSVLSNSIPPQSSTYRSAQESAPHLLQPQFSLLPSALGGAQQTPQAYSSTLFTSSTASIERALLRECSVIKHHQRPSGTQSIQAQLTGSQHSLHSYLSNSSVVNFQETTRQSSLSCSPIGDSTQNLPDSSPTQNYISMHSSQNVQTQESSSPQSQKFLPTVQSSSFASSTHCQTLQNNITSPDPKSYAERKLDSDVYTSSKQEDGFPMQELQVLQPQASLESSTQRLSEGEINAQESTYKVSKADDRYSQSVIRSNSRLEDQVIGVALQASKKEESVVGSVTQLNQQIGQVNNAATLDLKNTTNLIQTPQIRLNTKDLKQQHPLVLKVHESKVQEQHDQIINASSQIQIPNHALGHGHQASLPNTQVLLDSACDLQILQQSILQAGLGQVKASLQAQRVQSPQQIVHPFLQMEGHVIQSNGDHSQQQLHPQNSEVMKMDLSESSKPLQQHLTTKDHFSETNQHDSKNQFVSLGSMCFSEAVLLSDERNILSNVDDILAATAAACGVTPSDFSKSTSNETMQAVEDGDSKSHFQQSLDVRHVTSDFNSMTATVGKPQNINDTSLNGNQVTVNLSAVPALQSKMTLDQQHIETPGQNIPTKVTSAVVGPSHEVQEQSSGPFKKQSATNLESEEDSEVPVDSTLNNNRNQEFVSSSRSISGESATSESEFTLGGDDSGVSMNPARSALALLAMAQSGDAVSVKIEEENQDLMHFNLQKKRAKGKGQVKEEDNSNQKQLKRPAQGKRQNPRGTDTYLPYTPPSSESCHDGYQHQEKMRQKIKEVEEKQPEVKTGFIASFLDFLKSGPKQQFSTLAVRMPNRTRRPGTQIVRTFCPPPLPKPSSITPTPLVSEAGSNSPSDKVDNELKNLEHLSSFSSDEDDPGCNQDAYKSISTPLTTVDATSDKKKKTEALQVATTSPTANTTGTATTSSTTVGAVKQEPLHSTSYAVNILENISSSESSKPIELDGLPSDQFAKGQDTVAIEGFTDEENTESGGEGQYRERDEFVVKIEDIETFKEALKTGKEPPAIWKVQKALLQKFVPEIRDGQREFAATNSYLGYFGDAKSKYKRIYVKFIENANKKEYVRVCSKKPRNKPSQAIRTVQAKPSSSSKTSDPLASKTTTTKAPSVKPKVKQPKVKAEPPPKKRKKWKEEFSSSQSDSSPEIHTSSSDDEEFDPPAPFVTRFLNTRAMKETFKSYMELLVSIALDPDTMQALEKSNDELLLPHMKKIDGMLNDNRKRLLLNLHLDQSFKNALESFPELTIITRDSKAKSGGTAISKIKMNGKAYNKKTLRTSKTTTKSAQEFAVDPEKIQLYSLYHSLHHYKYHVYLICKDEISSVQKKNEDLGQEEIVQLCMKNVKWVEDLFEKFGELLNHTGMLGEMQSGSVSSTRRSEQLLEPGNSRLSKTLSLLKILKISWVWWCYLGG</sequence>
<reference evidence="3 4" key="1">
    <citation type="submission" date="2012-10" db="EMBL/GenBank/DDBJ databases">
        <authorList>
            <consortium name="Gibbon Genome Sequencing Consortium"/>
        </authorList>
    </citation>
    <scope>NUCLEOTIDE SEQUENCE [LARGE SCALE GENOMIC DNA]</scope>
</reference>
<evidence type="ECO:0000313" key="4">
    <source>
        <dbReference type="Proteomes" id="UP000001073"/>
    </source>
</evidence>
<evidence type="ECO:0000313" key="3">
    <source>
        <dbReference type="Ensembl" id="ENSNLEP00000025089.1"/>
    </source>
</evidence>
<reference evidence="3" key="2">
    <citation type="submission" date="2025-08" db="UniProtKB">
        <authorList>
            <consortium name="Ensembl"/>
        </authorList>
    </citation>
    <scope>IDENTIFICATION</scope>
</reference>
<evidence type="ECO:0000259" key="2">
    <source>
        <dbReference type="Pfam" id="PF13926"/>
    </source>
</evidence>
<feature type="region of interest" description="Disordered" evidence="1">
    <location>
        <begin position="294"/>
        <end position="320"/>
    </location>
</feature>
<reference evidence="3" key="3">
    <citation type="submission" date="2025-09" db="UniProtKB">
        <authorList>
            <consortium name="Ensembl"/>
        </authorList>
    </citation>
    <scope>IDENTIFICATION</scope>
</reference>
<dbReference type="Proteomes" id="UP000001073">
    <property type="component" value="Chromosome 15"/>
</dbReference>
<feature type="compositionally biased region" description="Low complexity" evidence="1">
    <location>
        <begin position="1030"/>
        <end position="1048"/>
    </location>
</feature>
<feature type="region of interest" description="Disordered" evidence="1">
    <location>
        <begin position="232"/>
        <end position="281"/>
    </location>
</feature>
<dbReference type="Pfam" id="PF13926">
    <property type="entry name" value="DUF4211"/>
    <property type="match status" value="1"/>
</dbReference>
<accession>A0A2I3FUD0</accession>